<protein>
    <recommendedName>
        <fullName evidence="3">Ankyrin repeat protein</fullName>
    </recommendedName>
</protein>
<dbReference type="Proteomes" id="UP001438707">
    <property type="component" value="Unassembled WGS sequence"/>
</dbReference>
<evidence type="ECO:0000313" key="2">
    <source>
        <dbReference type="Proteomes" id="UP001438707"/>
    </source>
</evidence>
<reference evidence="1 2" key="1">
    <citation type="journal article" date="2024" name="Nat. Commun.">
        <title>Phylogenomics reveals the evolutionary origins of lichenization in chlorophyte algae.</title>
        <authorList>
            <person name="Puginier C."/>
            <person name="Libourel C."/>
            <person name="Otte J."/>
            <person name="Skaloud P."/>
            <person name="Haon M."/>
            <person name="Grisel S."/>
            <person name="Petersen M."/>
            <person name="Berrin J.G."/>
            <person name="Delaux P.M."/>
            <person name="Dal Grande F."/>
            <person name="Keller J."/>
        </authorList>
    </citation>
    <scope>NUCLEOTIDE SEQUENCE [LARGE SCALE GENOMIC DNA]</scope>
    <source>
        <strain evidence="1 2">SAG 2145</strain>
    </source>
</reference>
<dbReference type="Gene3D" id="1.25.40.20">
    <property type="entry name" value="Ankyrin repeat-containing domain"/>
    <property type="match status" value="1"/>
</dbReference>
<sequence>MKFETIFKKLARVMQQDRKKACLDWLLQAGPVNLLWTPSLSDTCCKAAAEGRIEVLSYLLEVACFPDGDDWTPQAFVCAAAARHGQIQVLTWLWSRTECDVWTASVCNAAVKAHQLEVLCWLRTVCQPPCECTAQTLSIAASQGRLDMVQLLRAGGCPWNTDCMTSATSAGDLGMMQWMREQDPPCPWSPACMKAAAQNGHLHLMQWMRAQDPPCPWDETCIRSAMRFGSLCIIQWLCQQSCPWHTSCVWDIVAAGSESVDIVEWMHSQPLELAPWEPRFSLGCAAAGGLPMLQWLHKAGYQLDADTAWYAAQRGHLRVAHWLLSSGLDAPSPQCAWLSDYFSVPTLLLWGQHDMPLFAHSRKRLQLARATFCTLHGLIRWCRKQMPHSSIKLEGSEPTLTKSPFPFSSSSRPAQQLLVNIAMLPHEIFVKIAVAAELQFDPAVTVSRTC</sequence>
<keyword evidence="2" id="KW-1185">Reference proteome</keyword>
<organism evidence="1 2">
    <name type="scientific">Apatococcus lobatus</name>
    <dbReference type="NCBI Taxonomy" id="904363"/>
    <lineage>
        <taxon>Eukaryota</taxon>
        <taxon>Viridiplantae</taxon>
        <taxon>Chlorophyta</taxon>
        <taxon>core chlorophytes</taxon>
        <taxon>Trebouxiophyceae</taxon>
        <taxon>Chlorellales</taxon>
        <taxon>Chlorellaceae</taxon>
        <taxon>Apatococcus</taxon>
    </lineage>
</organism>
<name>A0AAW1QTH0_9CHLO</name>
<dbReference type="EMBL" id="JALJOS010000028">
    <property type="protein sequence ID" value="KAK9824761.1"/>
    <property type="molecule type" value="Genomic_DNA"/>
</dbReference>
<accession>A0AAW1QTH0</accession>
<evidence type="ECO:0008006" key="3">
    <source>
        <dbReference type="Google" id="ProtNLM"/>
    </source>
</evidence>
<dbReference type="PANTHER" id="PTHR46586:SF3">
    <property type="entry name" value="ANKYRIN REPEAT-CONTAINING PROTEIN"/>
    <property type="match status" value="1"/>
</dbReference>
<dbReference type="InterPro" id="IPR052050">
    <property type="entry name" value="SecEffector_AnkRepeat"/>
</dbReference>
<dbReference type="InterPro" id="IPR036770">
    <property type="entry name" value="Ankyrin_rpt-contain_sf"/>
</dbReference>
<evidence type="ECO:0000313" key="1">
    <source>
        <dbReference type="EMBL" id="KAK9824761.1"/>
    </source>
</evidence>
<proteinExistence type="predicted"/>
<dbReference type="SUPFAM" id="SSF48403">
    <property type="entry name" value="Ankyrin repeat"/>
    <property type="match status" value="1"/>
</dbReference>
<comment type="caution">
    <text evidence="1">The sequence shown here is derived from an EMBL/GenBank/DDBJ whole genome shotgun (WGS) entry which is preliminary data.</text>
</comment>
<dbReference type="AlphaFoldDB" id="A0AAW1QTH0"/>
<gene>
    <name evidence="1" type="ORF">WJX74_005756</name>
</gene>
<dbReference type="PANTHER" id="PTHR46586">
    <property type="entry name" value="ANKYRIN REPEAT-CONTAINING PROTEIN"/>
    <property type="match status" value="1"/>
</dbReference>